<dbReference type="AlphaFoldDB" id="A0A133NF98"/>
<gene>
    <name evidence="1" type="ORF">HMPREF3222_00026</name>
</gene>
<dbReference type="EMBL" id="LRPU01000002">
    <property type="protein sequence ID" value="KXA14950.1"/>
    <property type="molecule type" value="Genomic_DNA"/>
</dbReference>
<evidence type="ECO:0000313" key="1">
    <source>
        <dbReference type="EMBL" id="KXA14950.1"/>
    </source>
</evidence>
<protein>
    <recommendedName>
        <fullName evidence="3">Flavodoxin</fullName>
    </recommendedName>
</protein>
<evidence type="ECO:0008006" key="3">
    <source>
        <dbReference type="Google" id="ProtNLM"/>
    </source>
</evidence>
<reference evidence="1 2" key="1">
    <citation type="submission" date="2016-01" db="EMBL/GenBank/DDBJ databases">
        <authorList>
            <person name="Oliw E.H."/>
        </authorList>
    </citation>
    <scope>NUCLEOTIDE SEQUENCE [LARGE SCALE GENOMIC DNA]</scope>
    <source>
        <strain evidence="1 2">MJR7757A</strain>
    </source>
</reference>
<dbReference type="PATRIC" id="fig|1502.174.peg.27"/>
<organism evidence="1 2">
    <name type="scientific">Clostridium perfringens</name>
    <dbReference type="NCBI Taxonomy" id="1502"/>
    <lineage>
        <taxon>Bacteria</taxon>
        <taxon>Bacillati</taxon>
        <taxon>Bacillota</taxon>
        <taxon>Clostridia</taxon>
        <taxon>Eubacteriales</taxon>
        <taxon>Clostridiaceae</taxon>
        <taxon>Clostridium</taxon>
    </lineage>
</organism>
<dbReference type="Proteomes" id="UP000070646">
    <property type="component" value="Unassembled WGS sequence"/>
</dbReference>
<accession>A0A133NF98</accession>
<dbReference type="SUPFAM" id="SSF52218">
    <property type="entry name" value="Flavoproteins"/>
    <property type="match status" value="1"/>
</dbReference>
<proteinExistence type="predicted"/>
<evidence type="ECO:0000313" key="2">
    <source>
        <dbReference type="Proteomes" id="UP000070646"/>
    </source>
</evidence>
<comment type="caution">
    <text evidence="1">The sequence shown here is derived from an EMBL/GenBank/DDBJ whole genome shotgun (WGS) entry which is preliminary data.</text>
</comment>
<dbReference type="InterPro" id="IPR029039">
    <property type="entry name" value="Flavoprotein-like_sf"/>
</dbReference>
<name>A0A133NF98_CLOPF</name>
<sequence length="205" mass="23912">MGGDLVKKLLLFISSYEGEKSNSYYIADYIEKKLLGRVECSKILLSNNELNNIKDEVRKCDNIIFITSLRKDEFNKASKDFLEVIREENKNKDYNKEIKFSVILNGDAEVLNGIEEIEKLLEHCKDICNKKYIVWQKGIGVLAKLNLWESGLENNDLEYDQLAIELEMFCQDIVNEKRYHHNSFAIPKKGSGFLKFINNRIKQFT</sequence>